<dbReference type="GO" id="GO:0004674">
    <property type="term" value="F:protein serine/threonine kinase activity"/>
    <property type="evidence" value="ECO:0007669"/>
    <property type="project" value="TreeGrafter"/>
</dbReference>
<dbReference type="PANTHER" id="PTHR44167">
    <property type="entry name" value="OVARIAN-SPECIFIC SERINE/THREONINE-PROTEIN KINASE LOK-RELATED"/>
    <property type="match status" value="1"/>
</dbReference>
<dbReference type="InterPro" id="IPR000719">
    <property type="entry name" value="Prot_kinase_dom"/>
</dbReference>
<keyword evidence="4" id="KW-1185">Reference proteome</keyword>
<gene>
    <name evidence="3" type="ORF">RFI_06905</name>
</gene>
<evidence type="ECO:0000259" key="2">
    <source>
        <dbReference type="PROSITE" id="PS50011"/>
    </source>
</evidence>
<protein>
    <recommendedName>
        <fullName evidence="2">Protein kinase domain-containing protein</fullName>
    </recommendedName>
</protein>
<dbReference type="PROSITE" id="PS50011">
    <property type="entry name" value="PROTEIN_KINASE_DOM"/>
    <property type="match status" value="1"/>
</dbReference>
<evidence type="ECO:0000313" key="3">
    <source>
        <dbReference type="EMBL" id="ETO30216.1"/>
    </source>
</evidence>
<feature type="transmembrane region" description="Helical" evidence="1">
    <location>
        <begin position="230"/>
        <end position="251"/>
    </location>
</feature>
<dbReference type="SUPFAM" id="SSF56112">
    <property type="entry name" value="Protein kinase-like (PK-like)"/>
    <property type="match status" value="1"/>
</dbReference>
<name>X6NW41_RETFI</name>
<keyword evidence="1" id="KW-0472">Membrane</keyword>
<keyword evidence="1" id="KW-0812">Transmembrane</keyword>
<comment type="caution">
    <text evidence="3">The sequence shown here is derived from an EMBL/GenBank/DDBJ whole genome shotgun (WGS) entry which is preliminary data.</text>
</comment>
<dbReference type="AlphaFoldDB" id="X6NW41"/>
<organism evidence="3 4">
    <name type="scientific">Reticulomyxa filosa</name>
    <dbReference type="NCBI Taxonomy" id="46433"/>
    <lineage>
        <taxon>Eukaryota</taxon>
        <taxon>Sar</taxon>
        <taxon>Rhizaria</taxon>
        <taxon>Retaria</taxon>
        <taxon>Foraminifera</taxon>
        <taxon>Monothalamids</taxon>
        <taxon>Reticulomyxidae</taxon>
        <taxon>Reticulomyxa</taxon>
    </lineage>
</organism>
<proteinExistence type="predicted"/>
<dbReference type="GO" id="GO:0005634">
    <property type="term" value="C:nucleus"/>
    <property type="evidence" value="ECO:0007669"/>
    <property type="project" value="TreeGrafter"/>
</dbReference>
<reference evidence="3 4" key="1">
    <citation type="journal article" date="2013" name="Curr. Biol.">
        <title>The Genome of the Foraminiferan Reticulomyxa filosa.</title>
        <authorList>
            <person name="Glockner G."/>
            <person name="Hulsmann N."/>
            <person name="Schleicher M."/>
            <person name="Noegel A.A."/>
            <person name="Eichinger L."/>
            <person name="Gallinger C."/>
            <person name="Pawlowski J."/>
            <person name="Sierra R."/>
            <person name="Euteneuer U."/>
            <person name="Pillet L."/>
            <person name="Moustafa A."/>
            <person name="Platzer M."/>
            <person name="Groth M."/>
            <person name="Szafranski K."/>
            <person name="Schliwa M."/>
        </authorList>
    </citation>
    <scope>NUCLEOTIDE SEQUENCE [LARGE SCALE GENOMIC DNA]</scope>
</reference>
<dbReference type="PANTHER" id="PTHR44167:SF24">
    <property type="entry name" value="SERINE_THREONINE-PROTEIN KINASE CHK2"/>
    <property type="match status" value="1"/>
</dbReference>
<evidence type="ECO:0000256" key="1">
    <source>
        <dbReference type="SAM" id="Phobius"/>
    </source>
</evidence>
<dbReference type="GO" id="GO:0005524">
    <property type="term" value="F:ATP binding"/>
    <property type="evidence" value="ECO:0007669"/>
    <property type="project" value="InterPro"/>
</dbReference>
<evidence type="ECO:0000313" key="4">
    <source>
        <dbReference type="Proteomes" id="UP000023152"/>
    </source>
</evidence>
<accession>X6NW41</accession>
<dbReference type="Gene3D" id="1.10.510.10">
    <property type="entry name" value="Transferase(Phosphotransferase) domain 1"/>
    <property type="match status" value="1"/>
</dbReference>
<feature type="transmembrane region" description="Helical" evidence="1">
    <location>
        <begin position="257"/>
        <end position="282"/>
    </location>
</feature>
<sequence>MCKHIQQKDIKPDNVLVFVDLSTRRLHCKISDFGFATRVNVYTASGVQLLQQLPPNTLAELKKGANDRAGSPGYWAPELCNTCVELTQSFKLDVFSADNNKKNYTFMYLLLLLLLYLFIYLFILGSITFFMLTPFISYMLCNELPFDAFESWPFSNVTKTKLLKAKPWFIVVQWVNTDRPFDSSLNGGADKQKASYIRRVCNRTLSEHSIDLMRNMLKIRSKDRFTLRQSFSFICFLVCLLFVVCAGMYGFGKEQTFFSLFVALKIVWHLFVFGVMYIHVFFHSAIAV</sequence>
<dbReference type="Proteomes" id="UP000023152">
    <property type="component" value="Unassembled WGS sequence"/>
</dbReference>
<dbReference type="InterPro" id="IPR011009">
    <property type="entry name" value="Kinase-like_dom_sf"/>
</dbReference>
<dbReference type="GO" id="GO:0044773">
    <property type="term" value="P:mitotic DNA damage checkpoint signaling"/>
    <property type="evidence" value="ECO:0007669"/>
    <property type="project" value="TreeGrafter"/>
</dbReference>
<keyword evidence="1" id="KW-1133">Transmembrane helix</keyword>
<dbReference type="EMBL" id="ASPP01005614">
    <property type="protein sequence ID" value="ETO30216.1"/>
    <property type="molecule type" value="Genomic_DNA"/>
</dbReference>
<feature type="domain" description="Protein kinase" evidence="2">
    <location>
        <begin position="1"/>
        <end position="237"/>
    </location>
</feature>
<feature type="transmembrane region" description="Helical" evidence="1">
    <location>
        <begin position="106"/>
        <end position="132"/>
    </location>
</feature>